<evidence type="ECO:0000256" key="1">
    <source>
        <dbReference type="ARBA" id="ARBA00022832"/>
    </source>
</evidence>
<dbReference type="GO" id="GO:0006635">
    <property type="term" value="P:fatty acid beta-oxidation"/>
    <property type="evidence" value="ECO:0007669"/>
    <property type="project" value="TreeGrafter"/>
</dbReference>
<dbReference type="GO" id="GO:0005777">
    <property type="term" value="C:peroxisome"/>
    <property type="evidence" value="ECO:0007669"/>
    <property type="project" value="TreeGrafter"/>
</dbReference>
<dbReference type="GO" id="GO:0003988">
    <property type="term" value="F:acetyl-CoA C-acyltransferase activity"/>
    <property type="evidence" value="ECO:0007669"/>
    <property type="project" value="TreeGrafter"/>
</dbReference>
<dbReference type="InterPro" id="IPR016039">
    <property type="entry name" value="Thiolase-like"/>
</dbReference>
<name>A0AAU9LF23_9ASTR</name>
<evidence type="ECO:0000256" key="2">
    <source>
        <dbReference type="ARBA" id="ARBA00023098"/>
    </source>
</evidence>
<dbReference type="AlphaFoldDB" id="A0AAU9LF23"/>
<dbReference type="SUPFAM" id="SSF53901">
    <property type="entry name" value="Thiolase-like"/>
    <property type="match status" value="1"/>
</dbReference>
<sequence>MPLLFSTCVNMLIDCDSVHYCRRKAGERRKQWFWRNCRGSSKRDIICDGKVTPYGISCYYFQDASFGNLLSLFPYFYHLYSAYRSPLCKRNRRGVKNAYPDDILAPVLKALIEKTNINPAEVGDTVVGSVFGPGSQRMHDGFFLCRLS</sequence>
<proteinExistence type="predicted"/>
<keyword evidence="4" id="KW-1185">Reference proteome</keyword>
<accession>A0AAU9LF23</accession>
<comment type="caution">
    <text evidence="3">The sequence shown here is derived from an EMBL/GenBank/DDBJ whole genome shotgun (WGS) entry which is preliminary data.</text>
</comment>
<evidence type="ECO:0008006" key="5">
    <source>
        <dbReference type="Google" id="ProtNLM"/>
    </source>
</evidence>
<dbReference type="Gene3D" id="3.40.47.10">
    <property type="match status" value="1"/>
</dbReference>
<keyword evidence="2" id="KW-0443">Lipid metabolism</keyword>
<organism evidence="3 4">
    <name type="scientific">Lactuca virosa</name>
    <dbReference type="NCBI Taxonomy" id="75947"/>
    <lineage>
        <taxon>Eukaryota</taxon>
        <taxon>Viridiplantae</taxon>
        <taxon>Streptophyta</taxon>
        <taxon>Embryophyta</taxon>
        <taxon>Tracheophyta</taxon>
        <taxon>Spermatophyta</taxon>
        <taxon>Magnoliopsida</taxon>
        <taxon>eudicotyledons</taxon>
        <taxon>Gunneridae</taxon>
        <taxon>Pentapetalae</taxon>
        <taxon>asterids</taxon>
        <taxon>campanulids</taxon>
        <taxon>Asterales</taxon>
        <taxon>Asteraceae</taxon>
        <taxon>Cichorioideae</taxon>
        <taxon>Cichorieae</taxon>
        <taxon>Lactucinae</taxon>
        <taxon>Lactuca</taxon>
    </lineage>
</organism>
<dbReference type="PANTHER" id="PTHR43853:SF8">
    <property type="entry name" value="3-KETOACYL-COA THIOLASE, PEROXISOMAL"/>
    <property type="match status" value="1"/>
</dbReference>
<gene>
    <name evidence="3" type="ORF">LVIROSA_LOCUS958</name>
</gene>
<keyword evidence="1" id="KW-0276">Fatty acid metabolism</keyword>
<dbReference type="Proteomes" id="UP001157418">
    <property type="component" value="Unassembled WGS sequence"/>
</dbReference>
<evidence type="ECO:0000313" key="3">
    <source>
        <dbReference type="EMBL" id="CAH1412972.1"/>
    </source>
</evidence>
<dbReference type="InterPro" id="IPR050215">
    <property type="entry name" value="Thiolase-like_sf_Thiolase"/>
</dbReference>
<protein>
    <recommendedName>
        <fullName evidence="5">Thiolase N-terminal domain-containing protein</fullName>
    </recommendedName>
</protein>
<evidence type="ECO:0000313" key="4">
    <source>
        <dbReference type="Proteomes" id="UP001157418"/>
    </source>
</evidence>
<dbReference type="PANTHER" id="PTHR43853">
    <property type="entry name" value="3-KETOACYL-COA THIOLASE, PEROXISOMAL"/>
    <property type="match status" value="1"/>
</dbReference>
<dbReference type="GO" id="GO:0010124">
    <property type="term" value="P:phenylacetate catabolic process"/>
    <property type="evidence" value="ECO:0007669"/>
    <property type="project" value="TreeGrafter"/>
</dbReference>
<dbReference type="EMBL" id="CAKMRJ010000001">
    <property type="protein sequence ID" value="CAH1412972.1"/>
    <property type="molecule type" value="Genomic_DNA"/>
</dbReference>
<reference evidence="3 4" key="1">
    <citation type="submission" date="2022-01" db="EMBL/GenBank/DDBJ databases">
        <authorList>
            <person name="Xiong W."/>
            <person name="Schranz E."/>
        </authorList>
    </citation>
    <scope>NUCLEOTIDE SEQUENCE [LARGE SCALE GENOMIC DNA]</scope>
</reference>